<accession>A0A382XQW3</accession>
<organism evidence="2">
    <name type="scientific">marine metagenome</name>
    <dbReference type="NCBI Taxonomy" id="408172"/>
    <lineage>
        <taxon>unclassified sequences</taxon>
        <taxon>metagenomes</taxon>
        <taxon>ecological metagenomes</taxon>
    </lineage>
</organism>
<dbReference type="EMBL" id="UINC01169743">
    <property type="protein sequence ID" value="SVD73436.1"/>
    <property type="molecule type" value="Genomic_DNA"/>
</dbReference>
<feature type="region of interest" description="Disordered" evidence="1">
    <location>
        <begin position="1"/>
        <end position="33"/>
    </location>
</feature>
<reference evidence="2" key="1">
    <citation type="submission" date="2018-05" db="EMBL/GenBank/DDBJ databases">
        <authorList>
            <person name="Lanie J.A."/>
            <person name="Ng W.-L."/>
            <person name="Kazmierczak K.M."/>
            <person name="Andrzejewski T.M."/>
            <person name="Davidsen T.M."/>
            <person name="Wayne K.J."/>
            <person name="Tettelin H."/>
            <person name="Glass J.I."/>
            <person name="Rusch D."/>
            <person name="Podicherti R."/>
            <person name="Tsui H.-C.T."/>
            <person name="Winkler M.E."/>
        </authorList>
    </citation>
    <scope>NUCLEOTIDE SEQUENCE</scope>
</reference>
<feature type="compositionally biased region" description="Basic and acidic residues" evidence="1">
    <location>
        <begin position="1"/>
        <end position="14"/>
    </location>
</feature>
<gene>
    <name evidence="2" type="ORF">METZ01_LOCUS426290</name>
</gene>
<feature type="non-terminal residue" evidence="2">
    <location>
        <position position="53"/>
    </location>
</feature>
<evidence type="ECO:0000256" key="1">
    <source>
        <dbReference type="SAM" id="MobiDB-lite"/>
    </source>
</evidence>
<feature type="compositionally biased region" description="Basic and acidic residues" evidence="1">
    <location>
        <begin position="24"/>
        <end position="33"/>
    </location>
</feature>
<sequence length="53" mass="6146">MDPTRSEQPEKIEGITEGAVSMKTDPKSKKMRQDRYDELKMILEEHRLAIVGE</sequence>
<name>A0A382XQW3_9ZZZZ</name>
<proteinExistence type="predicted"/>
<protein>
    <submittedName>
        <fullName evidence="2">Uncharacterized protein</fullName>
    </submittedName>
</protein>
<dbReference type="AlphaFoldDB" id="A0A382XQW3"/>
<evidence type="ECO:0000313" key="2">
    <source>
        <dbReference type="EMBL" id="SVD73436.1"/>
    </source>
</evidence>